<dbReference type="EMBL" id="JAMXLR010000036">
    <property type="protein sequence ID" value="MCO6044256.1"/>
    <property type="molecule type" value="Genomic_DNA"/>
</dbReference>
<evidence type="ECO:0000259" key="1">
    <source>
        <dbReference type="Pfam" id="PF07596"/>
    </source>
</evidence>
<dbReference type="Pfam" id="PF07963">
    <property type="entry name" value="N_methyl"/>
    <property type="match status" value="1"/>
</dbReference>
<dbReference type="AlphaFoldDB" id="A0A9X2FEB7"/>
<dbReference type="PANTHER" id="PTHR30093:SF2">
    <property type="entry name" value="TYPE II SECRETION SYSTEM PROTEIN H"/>
    <property type="match status" value="1"/>
</dbReference>
<evidence type="ECO:0000313" key="2">
    <source>
        <dbReference type="EMBL" id="MCO6044256.1"/>
    </source>
</evidence>
<organism evidence="2 3">
    <name type="scientific">Aeoliella straminimaris</name>
    <dbReference type="NCBI Taxonomy" id="2954799"/>
    <lineage>
        <taxon>Bacteria</taxon>
        <taxon>Pseudomonadati</taxon>
        <taxon>Planctomycetota</taxon>
        <taxon>Planctomycetia</taxon>
        <taxon>Pirellulales</taxon>
        <taxon>Lacipirellulaceae</taxon>
        <taxon>Aeoliella</taxon>
    </lineage>
</organism>
<accession>A0A9X2FEB7</accession>
<dbReference type="InterPro" id="IPR045584">
    <property type="entry name" value="Pilin-like"/>
</dbReference>
<dbReference type="SUPFAM" id="SSF54523">
    <property type="entry name" value="Pili subunits"/>
    <property type="match status" value="1"/>
</dbReference>
<dbReference type="NCBIfam" id="TIGR04294">
    <property type="entry name" value="pre_pil_HX9DG"/>
    <property type="match status" value="1"/>
</dbReference>
<keyword evidence="3" id="KW-1185">Reference proteome</keyword>
<comment type="caution">
    <text evidence="2">The sequence shown here is derived from an EMBL/GenBank/DDBJ whole genome shotgun (WGS) entry which is preliminary data.</text>
</comment>
<dbReference type="Proteomes" id="UP001155241">
    <property type="component" value="Unassembled WGS sequence"/>
</dbReference>
<gene>
    <name evidence="2" type="ORF">NG895_10090</name>
</gene>
<dbReference type="Pfam" id="PF07596">
    <property type="entry name" value="SBP_bac_10"/>
    <property type="match status" value="1"/>
</dbReference>
<evidence type="ECO:0000313" key="3">
    <source>
        <dbReference type="Proteomes" id="UP001155241"/>
    </source>
</evidence>
<dbReference type="PANTHER" id="PTHR30093">
    <property type="entry name" value="GENERAL SECRETION PATHWAY PROTEIN G"/>
    <property type="match status" value="1"/>
</dbReference>
<protein>
    <submittedName>
        <fullName evidence="2">DUF1559 domain-containing protein</fullName>
    </submittedName>
</protein>
<dbReference type="NCBIfam" id="TIGR02532">
    <property type="entry name" value="IV_pilin_GFxxxE"/>
    <property type="match status" value="1"/>
</dbReference>
<sequence length="321" mass="35464">MKKSPNKTRFAFTLVELLVVIAIIGILVALLLPAVQAARAAARRTACVNNMKQLGLALHNYESTYGYFPAGCSDGDAPGYNDALQPGMFGYILQFLEGNNLFDSMELEVPWDTRQPARFVEVPAFVCPEWSFPKVYDDQNIQHKNGAITTYQGNGGVFGTLDQAAGVFKPDRTWRAYVHYHKGDQHGHLPYNGMFEWGDGRKIREVVDGLSNTYAILEFVHIDTVSGSYSDPPGNVRPWIFGANSSQSAYCMKVLDWTPNSEVDRTADGVKFMYLPMGSFHSGGINALYGDGSVSFVTDDIEPVVYQSRGTIDGSEIVSER</sequence>
<dbReference type="InterPro" id="IPR012902">
    <property type="entry name" value="N_methyl_site"/>
</dbReference>
<name>A0A9X2FEB7_9BACT</name>
<reference evidence="2" key="1">
    <citation type="submission" date="2022-06" db="EMBL/GenBank/DDBJ databases">
        <title>Aeoliella straminimaris, a novel planctomycete from sediments.</title>
        <authorList>
            <person name="Vitorino I.R."/>
            <person name="Lage O.M."/>
        </authorList>
    </citation>
    <scope>NUCLEOTIDE SEQUENCE</scope>
    <source>
        <strain evidence="2">ICT_H6.2</strain>
    </source>
</reference>
<dbReference type="InterPro" id="IPR011453">
    <property type="entry name" value="DUF1559"/>
</dbReference>
<dbReference type="Gene3D" id="3.30.700.10">
    <property type="entry name" value="Glycoprotein, Type 4 Pilin"/>
    <property type="match status" value="1"/>
</dbReference>
<dbReference type="InterPro" id="IPR027558">
    <property type="entry name" value="Pre_pil_HX9DG_C"/>
</dbReference>
<dbReference type="RefSeq" id="WP_252852360.1">
    <property type="nucleotide sequence ID" value="NZ_JAMXLR010000036.1"/>
</dbReference>
<feature type="domain" description="DUF1559" evidence="1">
    <location>
        <begin position="36"/>
        <end position="303"/>
    </location>
</feature>
<proteinExistence type="predicted"/>